<comment type="caution">
    <text evidence="1">The sequence shown here is derived from an EMBL/GenBank/DDBJ whole genome shotgun (WGS) entry which is preliminary data.</text>
</comment>
<evidence type="ECO:0000313" key="1">
    <source>
        <dbReference type="EMBL" id="GAV09631.1"/>
    </source>
</evidence>
<reference evidence="1 2" key="1">
    <citation type="journal article" date="2016" name="Nat. Commun.">
        <title>Extremotolerant tardigrade genome and improved radiotolerance of human cultured cells by tardigrade-unique protein.</title>
        <authorList>
            <person name="Hashimoto T."/>
            <person name="Horikawa D.D."/>
            <person name="Saito Y."/>
            <person name="Kuwahara H."/>
            <person name="Kozuka-Hata H."/>
            <person name="Shin-I T."/>
            <person name="Minakuchi Y."/>
            <person name="Ohishi K."/>
            <person name="Motoyama A."/>
            <person name="Aizu T."/>
            <person name="Enomoto A."/>
            <person name="Kondo K."/>
            <person name="Tanaka S."/>
            <person name="Hara Y."/>
            <person name="Koshikawa S."/>
            <person name="Sagara H."/>
            <person name="Miura T."/>
            <person name="Yokobori S."/>
            <person name="Miyagawa K."/>
            <person name="Suzuki Y."/>
            <person name="Kubo T."/>
            <person name="Oyama M."/>
            <person name="Kohara Y."/>
            <person name="Fujiyama A."/>
            <person name="Arakawa K."/>
            <person name="Katayama T."/>
            <person name="Toyoda A."/>
            <person name="Kunieda T."/>
        </authorList>
    </citation>
    <scope>NUCLEOTIDE SEQUENCE [LARGE SCALE GENOMIC DNA]</scope>
    <source>
        <strain evidence="1 2">YOKOZUNA-1</strain>
    </source>
</reference>
<dbReference type="Proteomes" id="UP000186922">
    <property type="component" value="Unassembled WGS sequence"/>
</dbReference>
<sequence>MLIFALVESDSFHEHLHTNPFNFVDKNLTQISVQVDCVSFPSKPYQVDFETGRSLEHFDGLLDVLGKKHAPGGSLPFDRDGYAKCHTFFAFDLSPSGCGRDALGLIKQGNVTISLQFAKPLEKTLMGVSLLYFDFLMEINTFRQLLTDFVA</sequence>
<evidence type="ECO:0000313" key="2">
    <source>
        <dbReference type="Proteomes" id="UP000186922"/>
    </source>
</evidence>
<dbReference type="OrthoDB" id="5979489at2759"/>
<accession>A0A1D1W8E0</accession>
<proteinExistence type="predicted"/>
<gene>
    <name evidence="1" type="primary">RvY_19135-1</name>
    <name evidence="1" type="synonym">RvY_19135.1</name>
    <name evidence="1" type="ORF">RvY_19135</name>
</gene>
<dbReference type="AlphaFoldDB" id="A0A1D1W8E0"/>
<organism evidence="1 2">
    <name type="scientific">Ramazzottius varieornatus</name>
    <name type="common">Water bear</name>
    <name type="synonym">Tardigrade</name>
    <dbReference type="NCBI Taxonomy" id="947166"/>
    <lineage>
        <taxon>Eukaryota</taxon>
        <taxon>Metazoa</taxon>
        <taxon>Ecdysozoa</taxon>
        <taxon>Tardigrada</taxon>
        <taxon>Eutardigrada</taxon>
        <taxon>Parachela</taxon>
        <taxon>Hypsibioidea</taxon>
        <taxon>Ramazzottiidae</taxon>
        <taxon>Ramazzottius</taxon>
    </lineage>
</organism>
<dbReference type="STRING" id="947166.A0A1D1W8E0"/>
<name>A0A1D1W8E0_RAMVA</name>
<keyword evidence="2" id="KW-1185">Reference proteome</keyword>
<dbReference type="EMBL" id="BDGG01000024">
    <property type="protein sequence ID" value="GAV09631.1"/>
    <property type="molecule type" value="Genomic_DNA"/>
</dbReference>
<protein>
    <submittedName>
        <fullName evidence="1">Uncharacterized protein</fullName>
    </submittedName>
</protein>